<evidence type="ECO:0000313" key="2">
    <source>
        <dbReference type="Proteomes" id="UP000838878"/>
    </source>
</evidence>
<protein>
    <submittedName>
        <fullName evidence="1">Uncharacterized protein</fullName>
    </submittedName>
</protein>
<keyword evidence="2" id="KW-1185">Reference proteome</keyword>
<accession>A0A8J9YED0</accession>
<name>A0A8J9YED0_9NEOP</name>
<dbReference type="Proteomes" id="UP000838878">
    <property type="component" value="Chromosome 6"/>
</dbReference>
<gene>
    <name evidence="1" type="ORF">BINO364_LOCUS13000</name>
</gene>
<sequence>MSDGSPILNNGYNKEVTQNRYKTVKEVIMAHYTILSHAQICSGNVQTEYAIITCNKGDDPQGSEAV</sequence>
<dbReference type="EMBL" id="OV170226">
    <property type="protein sequence ID" value="CAH0727694.1"/>
    <property type="molecule type" value="Genomic_DNA"/>
</dbReference>
<proteinExistence type="predicted"/>
<organism evidence="1 2">
    <name type="scientific">Brenthis ino</name>
    <name type="common">lesser marbled fritillary</name>
    <dbReference type="NCBI Taxonomy" id="405034"/>
    <lineage>
        <taxon>Eukaryota</taxon>
        <taxon>Metazoa</taxon>
        <taxon>Ecdysozoa</taxon>
        <taxon>Arthropoda</taxon>
        <taxon>Hexapoda</taxon>
        <taxon>Insecta</taxon>
        <taxon>Pterygota</taxon>
        <taxon>Neoptera</taxon>
        <taxon>Endopterygota</taxon>
        <taxon>Lepidoptera</taxon>
        <taxon>Glossata</taxon>
        <taxon>Ditrysia</taxon>
        <taxon>Papilionoidea</taxon>
        <taxon>Nymphalidae</taxon>
        <taxon>Heliconiinae</taxon>
        <taxon>Argynnini</taxon>
        <taxon>Brenthis</taxon>
    </lineage>
</organism>
<reference evidence="1" key="1">
    <citation type="submission" date="2021-12" db="EMBL/GenBank/DDBJ databases">
        <authorList>
            <person name="Martin H S."/>
        </authorList>
    </citation>
    <scope>NUCLEOTIDE SEQUENCE</scope>
</reference>
<feature type="non-terminal residue" evidence="1">
    <location>
        <position position="66"/>
    </location>
</feature>
<evidence type="ECO:0000313" key="1">
    <source>
        <dbReference type="EMBL" id="CAH0727694.1"/>
    </source>
</evidence>
<dbReference type="AlphaFoldDB" id="A0A8J9YED0"/>